<feature type="non-terminal residue" evidence="1">
    <location>
        <position position="1"/>
    </location>
</feature>
<dbReference type="SUPFAM" id="SSF69279">
    <property type="entry name" value="Phage tail proteins"/>
    <property type="match status" value="1"/>
</dbReference>
<proteinExistence type="predicted"/>
<evidence type="ECO:0000313" key="1">
    <source>
        <dbReference type="EMBL" id="GAG49903.1"/>
    </source>
</evidence>
<protein>
    <submittedName>
        <fullName evidence="1">Uncharacterized protein</fullName>
    </submittedName>
</protein>
<dbReference type="AlphaFoldDB" id="X0YN53"/>
<sequence>FDRFTSLELTNDMSSASEAAFELGDDGTWDALYAHVAHGAQYRVTLNNRPRMTGRIEVNDVPMDASSGAVVRFVVRTKLSDAQFATADPTVKVRKVSVEDFLLALYAKLGYTKDDFLFAASTGRNLLTGKDGPAGTDVDLEAIKVDEARVHLPETIFQAADRHLRRHGLMHWDSPDGKIIVGAPDDEQEPIYH</sequence>
<comment type="caution">
    <text evidence="1">The sequence shown here is derived from an EMBL/GenBank/DDBJ whole genome shotgun (WGS) entry which is preliminary data.</text>
</comment>
<feature type="non-terminal residue" evidence="1">
    <location>
        <position position="193"/>
    </location>
</feature>
<dbReference type="EMBL" id="BARS01055896">
    <property type="protein sequence ID" value="GAG49903.1"/>
    <property type="molecule type" value="Genomic_DNA"/>
</dbReference>
<reference evidence="1" key="1">
    <citation type="journal article" date="2014" name="Front. Microbiol.">
        <title>High frequency of phylogenetically diverse reductive dehalogenase-homologous genes in deep subseafloor sedimentary metagenomes.</title>
        <authorList>
            <person name="Kawai M."/>
            <person name="Futagami T."/>
            <person name="Toyoda A."/>
            <person name="Takaki Y."/>
            <person name="Nishi S."/>
            <person name="Hori S."/>
            <person name="Arai W."/>
            <person name="Tsubouchi T."/>
            <person name="Morono Y."/>
            <person name="Uchiyama I."/>
            <person name="Ito T."/>
            <person name="Fujiyama A."/>
            <person name="Inagaki F."/>
            <person name="Takami H."/>
        </authorList>
    </citation>
    <scope>NUCLEOTIDE SEQUENCE</scope>
    <source>
        <strain evidence="1">Expedition CK06-06</strain>
    </source>
</reference>
<gene>
    <name evidence="1" type="ORF">S01H1_82451</name>
</gene>
<organism evidence="1">
    <name type="scientific">marine sediment metagenome</name>
    <dbReference type="NCBI Taxonomy" id="412755"/>
    <lineage>
        <taxon>unclassified sequences</taxon>
        <taxon>metagenomes</taxon>
        <taxon>ecological metagenomes</taxon>
    </lineage>
</organism>
<name>X0YN53_9ZZZZ</name>
<accession>X0YN53</accession>